<evidence type="ECO:0000259" key="3">
    <source>
        <dbReference type="Pfam" id="PF08044"/>
    </source>
</evidence>
<sequence length="284" mass="30536">MAWNSKRARDADRDDAIEVVEAAWADGQIVEADRDKRVEELLRAQTLQEIKTYTQDLQPPAPDPSGVPRPAYGAASTIATVKPDVAVPLKTQAGGSRIACGLMLLIPLGLIGAVIGIIAAVVSSVGGSDVLEPGEEPGLGQVNTMSAEGYAELIDDLVSETGSSEVFEGVLYPGYAVLQVPVDATSDRYEYRYWDGSLDEATSKSTTTYGRFDLTDIDPAVVVSLVDQARACVDDPESWYAILRRPDDEHDDGTWISAYASNEFGESCYLGGDREGAITWQPDL</sequence>
<keyword evidence="2" id="KW-1133">Transmembrane helix</keyword>
<evidence type="ECO:0000256" key="1">
    <source>
        <dbReference type="SAM" id="MobiDB-lite"/>
    </source>
</evidence>
<dbReference type="InterPro" id="IPR012551">
    <property type="entry name" value="DUF1707_SHOCT-like"/>
</dbReference>
<evidence type="ECO:0000313" key="4">
    <source>
        <dbReference type="EMBL" id="GAA2129870.1"/>
    </source>
</evidence>
<gene>
    <name evidence="4" type="ORF">GCM10009843_31890</name>
</gene>
<feature type="transmembrane region" description="Helical" evidence="2">
    <location>
        <begin position="98"/>
        <end position="122"/>
    </location>
</feature>
<accession>A0ABN2YNA4</accession>
<keyword evidence="2" id="KW-0472">Membrane</keyword>
<dbReference type="EMBL" id="BAAAQQ010000013">
    <property type="protein sequence ID" value="GAA2129870.1"/>
    <property type="molecule type" value="Genomic_DNA"/>
</dbReference>
<dbReference type="Pfam" id="PF08044">
    <property type="entry name" value="DUF1707"/>
    <property type="match status" value="1"/>
</dbReference>
<reference evidence="4 5" key="1">
    <citation type="journal article" date="2019" name="Int. J. Syst. Evol. Microbiol.">
        <title>The Global Catalogue of Microorganisms (GCM) 10K type strain sequencing project: providing services to taxonomists for standard genome sequencing and annotation.</title>
        <authorList>
            <consortium name="The Broad Institute Genomics Platform"/>
            <consortium name="The Broad Institute Genome Sequencing Center for Infectious Disease"/>
            <person name="Wu L."/>
            <person name="Ma J."/>
        </authorList>
    </citation>
    <scope>NUCLEOTIDE SEQUENCE [LARGE SCALE GENOMIC DNA]</scope>
    <source>
        <strain evidence="4 5">JCM 16021</strain>
    </source>
</reference>
<evidence type="ECO:0000313" key="5">
    <source>
        <dbReference type="Proteomes" id="UP001500575"/>
    </source>
</evidence>
<keyword evidence="5" id="KW-1185">Reference proteome</keyword>
<proteinExistence type="predicted"/>
<keyword evidence="2" id="KW-0812">Transmembrane</keyword>
<comment type="caution">
    <text evidence="4">The sequence shown here is derived from an EMBL/GenBank/DDBJ whole genome shotgun (WGS) entry which is preliminary data.</text>
</comment>
<dbReference type="RefSeq" id="WP_344304792.1">
    <property type="nucleotide sequence ID" value="NZ_BAAAQQ010000013.1"/>
</dbReference>
<organism evidence="4 5">
    <name type="scientific">Nocardioides bigeumensis</name>
    <dbReference type="NCBI Taxonomy" id="433657"/>
    <lineage>
        <taxon>Bacteria</taxon>
        <taxon>Bacillati</taxon>
        <taxon>Actinomycetota</taxon>
        <taxon>Actinomycetes</taxon>
        <taxon>Propionibacteriales</taxon>
        <taxon>Nocardioidaceae</taxon>
        <taxon>Nocardioides</taxon>
    </lineage>
</organism>
<feature type="region of interest" description="Disordered" evidence="1">
    <location>
        <begin position="53"/>
        <end position="72"/>
    </location>
</feature>
<name>A0ABN2YNA4_9ACTN</name>
<protein>
    <recommendedName>
        <fullName evidence="3">DUF1707 domain-containing protein</fullName>
    </recommendedName>
</protein>
<evidence type="ECO:0000256" key="2">
    <source>
        <dbReference type="SAM" id="Phobius"/>
    </source>
</evidence>
<feature type="domain" description="DUF1707" evidence="3">
    <location>
        <begin position="7"/>
        <end position="58"/>
    </location>
</feature>
<dbReference type="Proteomes" id="UP001500575">
    <property type="component" value="Unassembled WGS sequence"/>
</dbReference>